<dbReference type="Pfam" id="PF16739">
    <property type="entry name" value="CARD_2"/>
    <property type="match status" value="3"/>
</dbReference>
<evidence type="ECO:0000256" key="1">
    <source>
        <dbReference type="ARBA" id="ARBA00022499"/>
    </source>
</evidence>
<keyword evidence="3" id="KW-0399">Innate immunity</keyword>
<evidence type="ECO:0000259" key="6">
    <source>
        <dbReference type="Pfam" id="PF16739"/>
    </source>
</evidence>
<name>A0AAV4D7E2_9GAST</name>
<feature type="domain" description="Caspase recruitment" evidence="6">
    <location>
        <begin position="189"/>
        <end position="260"/>
    </location>
</feature>
<keyword evidence="1" id="KW-1017">Isopeptide bond</keyword>
<feature type="domain" description="Caspase recruitment" evidence="6">
    <location>
        <begin position="39"/>
        <end position="107"/>
    </location>
</feature>
<dbReference type="EMBL" id="BLXT01007572">
    <property type="protein sequence ID" value="GFO40012.1"/>
    <property type="molecule type" value="Genomic_DNA"/>
</dbReference>
<gene>
    <name evidence="7" type="ORF">PoB_006651700</name>
</gene>
<evidence type="ECO:0000256" key="4">
    <source>
        <dbReference type="ARBA" id="ARBA00022843"/>
    </source>
</evidence>
<evidence type="ECO:0000256" key="5">
    <source>
        <dbReference type="ARBA" id="ARBA00022859"/>
    </source>
</evidence>
<dbReference type="AlphaFoldDB" id="A0AAV4D7E2"/>
<dbReference type="GO" id="GO:0005737">
    <property type="term" value="C:cytoplasm"/>
    <property type="evidence" value="ECO:0007669"/>
    <property type="project" value="UniProtKB-ARBA"/>
</dbReference>
<dbReference type="GO" id="GO:0045087">
    <property type="term" value="P:innate immune response"/>
    <property type="evidence" value="ECO:0007669"/>
    <property type="project" value="UniProtKB-KW"/>
</dbReference>
<dbReference type="InterPro" id="IPR011029">
    <property type="entry name" value="DEATH-like_dom_sf"/>
</dbReference>
<sequence>MSDLKDHLYLKGNLPFARVLEEQVATMASHDNDLKEKIRIDFVHHVIPSYLMRAIWKYDKNVLSPRDVEHIKITKRNRGNMAGAKELLDYMARYDNWFPCLLQALRDPDVKLDSLAMRFSSCKTELDRTSESPDWPDVSDFEYDDSSVESDFPTVPLPSSVRLAKLGATYVAPDRRKTSTATCNRKLKEKIRMDFNHHVMPNHLLTLIWKYNANILTERDTQYIRAVTHNRGNIAGAEVLLDYMARYDNWFPCLLQALSDPDMKMERLAMRFSKYKAELDGSPIALHERPNLLWLQKLQLQESTMASYNKQLKDKIWVDFKNYVIPHNLLPVIPKYDKNVLTPEDEQHIRAETNNRGDMAGAEVLLDKMAEYDNWFPCLLQALRDPGVKMEHVTLLFLNCKAELDATLIGPHQPQGWYQNSVTHKKHSKNKTR</sequence>
<accession>A0AAV4D7E2</accession>
<evidence type="ECO:0000256" key="2">
    <source>
        <dbReference type="ARBA" id="ARBA00022553"/>
    </source>
</evidence>
<comment type="caution">
    <text evidence="7">The sequence shown here is derived from an EMBL/GenBank/DDBJ whole genome shotgun (WGS) entry which is preliminary data.</text>
</comment>
<keyword evidence="2" id="KW-0597">Phosphoprotein</keyword>
<evidence type="ECO:0000313" key="7">
    <source>
        <dbReference type="EMBL" id="GFO40012.1"/>
    </source>
</evidence>
<organism evidence="7 8">
    <name type="scientific">Plakobranchus ocellatus</name>
    <dbReference type="NCBI Taxonomy" id="259542"/>
    <lineage>
        <taxon>Eukaryota</taxon>
        <taxon>Metazoa</taxon>
        <taxon>Spiralia</taxon>
        <taxon>Lophotrochozoa</taxon>
        <taxon>Mollusca</taxon>
        <taxon>Gastropoda</taxon>
        <taxon>Heterobranchia</taxon>
        <taxon>Euthyneura</taxon>
        <taxon>Panpulmonata</taxon>
        <taxon>Sacoglossa</taxon>
        <taxon>Placobranchoidea</taxon>
        <taxon>Plakobranchidae</taxon>
        <taxon>Plakobranchus</taxon>
    </lineage>
</organism>
<reference evidence="7 8" key="1">
    <citation type="journal article" date="2021" name="Elife">
        <title>Chloroplast acquisition without the gene transfer in kleptoplastic sea slugs, Plakobranchus ocellatus.</title>
        <authorList>
            <person name="Maeda T."/>
            <person name="Takahashi S."/>
            <person name="Yoshida T."/>
            <person name="Shimamura S."/>
            <person name="Takaki Y."/>
            <person name="Nagai Y."/>
            <person name="Toyoda A."/>
            <person name="Suzuki Y."/>
            <person name="Arimoto A."/>
            <person name="Ishii H."/>
            <person name="Satoh N."/>
            <person name="Nishiyama T."/>
            <person name="Hasebe M."/>
            <person name="Maruyama T."/>
            <person name="Minagawa J."/>
            <person name="Obokata J."/>
            <person name="Shigenobu S."/>
        </authorList>
    </citation>
    <scope>NUCLEOTIDE SEQUENCE [LARGE SCALE GENOMIC DNA]</scope>
</reference>
<evidence type="ECO:0000313" key="8">
    <source>
        <dbReference type="Proteomes" id="UP000735302"/>
    </source>
</evidence>
<proteinExistence type="predicted"/>
<dbReference type="Proteomes" id="UP000735302">
    <property type="component" value="Unassembled WGS sequence"/>
</dbReference>
<evidence type="ECO:0000256" key="3">
    <source>
        <dbReference type="ARBA" id="ARBA00022588"/>
    </source>
</evidence>
<dbReference type="Gene3D" id="1.10.533.10">
    <property type="entry name" value="Death Domain, Fas"/>
    <property type="match status" value="3"/>
</dbReference>
<keyword evidence="4" id="KW-0832">Ubl conjugation</keyword>
<dbReference type="InterPro" id="IPR031964">
    <property type="entry name" value="CARD_dom"/>
</dbReference>
<keyword evidence="5" id="KW-0391">Immunity</keyword>
<protein>
    <recommendedName>
        <fullName evidence="6">Caspase recruitment domain-containing protein</fullName>
    </recommendedName>
</protein>
<feature type="domain" description="Caspase recruitment" evidence="6">
    <location>
        <begin position="318"/>
        <end position="387"/>
    </location>
</feature>
<keyword evidence="8" id="KW-1185">Reference proteome</keyword>